<evidence type="ECO:0000313" key="1">
    <source>
        <dbReference type="EMBL" id="BBE16562.1"/>
    </source>
</evidence>
<protein>
    <submittedName>
        <fullName evidence="1">Uncharacterized protein</fullName>
    </submittedName>
</protein>
<dbReference type="RefSeq" id="WP_318349625.1">
    <property type="nucleotide sequence ID" value="NZ_AP018694.1"/>
</dbReference>
<accession>A0A5K7S4U6</accession>
<reference evidence="1" key="1">
    <citation type="journal article" date="2020" name="Int. J. Syst. Evol. Microbiol.">
        <title>Aquipluma nitroreducens gen. nov. sp. nov., a novel facultatively anaerobic bacterium isolated from a freshwater lake.</title>
        <authorList>
            <person name="Watanabe M."/>
            <person name="Kojima H."/>
            <person name="Fukui M."/>
        </authorList>
    </citation>
    <scope>NUCLEOTIDE SEQUENCE</scope>
    <source>
        <strain evidence="1">MeG22</strain>
    </source>
</reference>
<dbReference type="AlphaFoldDB" id="A0A5K7S4U6"/>
<keyword evidence="2" id="KW-1185">Reference proteome</keyword>
<dbReference type="KEGG" id="anf:AQPE_0702"/>
<evidence type="ECO:0000313" key="2">
    <source>
        <dbReference type="Proteomes" id="UP001193389"/>
    </source>
</evidence>
<name>A0A5K7S4U6_9BACT</name>
<proteinExistence type="predicted"/>
<organism evidence="1 2">
    <name type="scientific">Aquipluma nitroreducens</name>
    <dbReference type="NCBI Taxonomy" id="2010828"/>
    <lineage>
        <taxon>Bacteria</taxon>
        <taxon>Pseudomonadati</taxon>
        <taxon>Bacteroidota</taxon>
        <taxon>Bacteroidia</taxon>
        <taxon>Marinilabiliales</taxon>
        <taxon>Prolixibacteraceae</taxon>
        <taxon>Aquipluma</taxon>
    </lineage>
</organism>
<dbReference type="Proteomes" id="UP001193389">
    <property type="component" value="Chromosome"/>
</dbReference>
<gene>
    <name evidence="1" type="ORF">AQPE_0702</name>
</gene>
<sequence length="297" mass="32495">MKKTLSVLILLIVILSGIPKLSYSQNTQDSTKYQIETIDGNEYFGIILNQTSETIRIKTDKLGEITIPQSEIKKISQLTAVQSKNGTYWLDNPQETRYFWAPNGYSLKQGEGYYQNVWVLFNQAVYGITNHFSAGIGTVPLFLFASSYTPAWITVKFSVPVVENKFNLGIGALMGTVVGESKAGFGILYGIATFGSKDQNLNIGLGWGYAGGEMASNPTINISGMIRTGAKGYFITENYFIGTPDNFMVLMSLGGRRIIKHTGLDFGAFIPIGGDIGSFIAIPWLGLTIPFGTKTQN</sequence>
<dbReference type="EMBL" id="AP018694">
    <property type="protein sequence ID" value="BBE16562.1"/>
    <property type="molecule type" value="Genomic_DNA"/>
</dbReference>